<sequence length="36" mass="4313">MYSLHYRHLADALILSDLHNIYTAFTLRPCIQLDMY</sequence>
<reference evidence="1" key="2">
    <citation type="journal article" date="2015" name="Fish Shellfish Immunol.">
        <title>Early steps in the European eel (Anguilla anguilla)-Vibrio vulnificus interaction in the gills: Role of the RtxA13 toxin.</title>
        <authorList>
            <person name="Callol A."/>
            <person name="Pajuelo D."/>
            <person name="Ebbesson L."/>
            <person name="Teles M."/>
            <person name="MacKenzie S."/>
            <person name="Amaro C."/>
        </authorList>
    </citation>
    <scope>NUCLEOTIDE SEQUENCE</scope>
</reference>
<name>A0A0E9RU77_ANGAN</name>
<protein>
    <submittedName>
        <fullName evidence="1">Uncharacterized protein</fullName>
    </submittedName>
</protein>
<reference evidence="1" key="1">
    <citation type="submission" date="2014-11" db="EMBL/GenBank/DDBJ databases">
        <authorList>
            <person name="Amaro Gonzalez C."/>
        </authorList>
    </citation>
    <scope>NUCLEOTIDE SEQUENCE</scope>
</reference>
<proteinExistence type="predicted"/>
<dbReference type="EMBL" id="GBXM01075873">
    <property type="protein sequence ID" value="JAH32704.1"/>
    <property type="molecule type" value="Transcribed_RNA"/>
</dbReference>
<organism evidence="1">
    <name type="scientific">Anguilla anguilla</name>
    <name type="common">European freshwater eel</name>
    <name type="synonym">Muraena anguilla</name>
    <dbReference type="NCBI Taxonomy" id="7936"/>
    <lineage>
        <taxon>Eukaryota</taxon>
        <taxon>Metazoa</taxon>
        <taxon>Chordata</taxon>
        <taxon>Craniata</taxon>
        <taxon>Vertebrata</taxon>
        <taxon>Euteleostomi</taxon>
        <taxon>Actinopterygii</taxon>
        <taxon>Neopterygii</taxon>
        <taxon>Teleostei</taxon>
        <taxon>Anguilliformes</taxon>
        <taxon>Anguillidae</taxon>
        <taxon>Anguilla</taxon>
    </lineage>
</organism>
<dbReference type="AlphaFoldDB" id="A0A0E9RU77"/>
<evidence type="ECO:0000313" key="1">
    <source>
        <dbReference type="EMBL" id="JAH32704.1"/>
    </source>
</evidence>
<accession>A0A0E9RU77</accession>